<gene>
    <name evidence="2" type="ORF">BGZ96_002831</name>
</gene>
<evidence type="ECO:0000313" key="2">
    <source>
        <dbReference type="EMBL" id="KAG0277500.1"/>
    </source>
</evidence>
<evidence type="ECO:0000313" key="3">
    <source>
        <dbReference type="Proteomes" id="UP001194696"/>
    </source>
</evidence>
<keyword evidence="1" id="KW-1133">Transmembrane helix</keyword>
<dbReference type="PANTHER" id="PTHR40135">
    <property type="entry name" value="MITOCHONDRIAL PHOSPHATE CARRIER PROTEIN"/>
    <property type="match status" value="1"/>
</dbReference>
<dbReference type="EMBL" id="JAAAIM010001559">
    <property type="protein sequence ID" value="KAG0277500.1"/>
    <property type="molecule type" value="Genomic_DNA"/>
</dbReference>
<dbReference type="Proteomes" id="UP001194696">
    <property type="component" value="Unassembled WGS sequence"/>
</dbReference>
<protein>
    <submittedName>
        <fullName evidence="2">Uncharacterized protein</fullName>
    </submittedName>
</protein>
<keyword evidence="1" id="KW-0472">Membrane</keyword>
<sequence>MARYKILTVVNFVIGTSALSFQIGVLYPWHHKLDADFKMLEKHHESTLELFHNRKWEKLNDIDTKISSLLRKLELDTQARVETK</sequence>
<reference evidence="2 3" key="1">
    <citation type="journal article" date="2020" name="Fungal Divers.">
        <title>Resolving the Mortierellaceae phylogeny through synthesis of multi-gene phylogenetics and phylogenomics.</title>
        <authorList>
            <person name="Vandepol N."/>
            <person name="Liber J."/>
            <person name="Desiro A."/>
            <person name="Na H."/>
            <person name="Kennedy M."/>
            <person name="Barry K."/>
            <person name="Grigoriev I.V."/>
            <person name="Miller A.N."/>
            <person name="O'Donnell K."/>
            <person name="Stajich J.E."/>
            <person name="Bonito G."/>
        </authorList>
    </citation>
    <scope>NUCLEOTIDE SEQUENCE [LARGE SCALE GENOMIC DNA]</scope>
    <source>
        <strain evidence="2 3">AD045</strain>
    </source>
</reference>
<organism evidence="2 3">
    <name type="scientific">Linnemannia gamsii</name>
    <dbReference type="NCBI Taxonomy" id="64522"/>
    <lineage>
        <taxon>Eukaryota</taxon>
        <taxon>Fungi</taxon>
        <taxon>Fungi incertae sedis</taxon>
        <taxon>Mucoromycota</taxon>
        <taxon>Mortierellomycotina</taxon>
        <taxon>Mortierellomycetes</taxon>
        <taxon>Mortierellales</taxon>
        <taxon>Mortierellaceae</taxon>
        <taxon>Linnemannia</taxon>
    </lineage>
</organism>
<dbReference type="PANTHER" id="PTHR40135:SF1">
    <property type="entry name" value="MITOCHONDRIAL PHOSPHATE CARRIER PROTEIN"/>
    <property type="match status" value="1"/>
</dbReference>
<feature type="transmembrane region" description="Helical" evidence="1">
    <location>
        <begin position="6"/>
        <end position="29"/>
    </location>
</feature>
<keyword evidence="1" id="KW-0812">Transmembrane</keyword>
<comment type="caution">
    <text evidence="2">The sequence shown here is derived from an EMBL/GenBank/DDBJ whole genome shotgun (WGS) entry which is preliminary data.</text>
</comment>
<accession>A0ABQ7JK24</accession>
<proteinExistence type="predicted"/>
<keyword evidence="3" id="KW-1185">Reference proteome</keyword>
<evidence type="ECO:0000256" key="1">
    <source>
        <dbReference type="SAM" id="Phobius"/>
    </source>
</evidence>
<name>A0ABQ7JK24_9FUNG</name>